<name>A0ABR3W7H1_9PEZI</name>
<comment type="caution">
    <text evidence="2">The sequence shown here is derived from an EMBL/GenBank/DDBJ whole genome shotgun (WGS) entry which is preliminary data.</text>
</comment>
<reference evidence="2 3" key="1">
    <citation type="journal article" date="2024" name="IMA Fungus">
        <title>IMA Genome - F19 : A genome assembly and annotation guide to empower mycologists, including annotated draft genome sequences of Ceratocystis pirilliformis, Diaporthe australafricana, Fusarium ophioides, Paecilomyces lecythidis, and Sporothrix stenoceras.</title>
        <authorList>
            <person name="Aylward J."/>
            <person name="Wilson A.M."/>
            <person name="Visagie C.M."/>
            <person name="Spraker J."/>
            <person name="Barnes I."/>
            <person name="Buitendag C."/>
            <person name="Ceriani C."/>
            <person name="Del Mar Angel L."/>
            <person name="du Plessis D."/>
            <person name="Fuchs T."/>
            <person name="Gasser K."/>
            <person name="Kramer D."/>
            <person name="Li W."/>
            <person name="Munsamy K."/>
            <person name="Piso A."/>
            <person name="Price J.L."/>
            <person name="Sonnekus B."/>
            <person name="Thomas C."/>
            <person name="van der Nest A."/>
            <person name="van Dijk A."/>
            <person name="van Heerden A."/>
            <person name="van Vuuren N."/>
            <person name="Yilmaz N."/>
            <person name="Duong T.A."/>
            <person name="van der Merwe N.A."/>
            <person name="Wingfield M.J."/>
            <person name="Wingfield B.D."/>
        </authorList>
    </citation>
    <scope>NUCLEOTIDE SEQUENCE [LARGE SCALE GENOMIC DNA]</scope>
    <source>
        <strain evidence="2 3">CMW 18300</strain>
    </source>
</reference>
<accession>A0ABR3W7H1</accession>
<evidence type="ECO:0000313" key="2">
    <source>
        <dbReference type="EMBL" id="KAL1855210.1"/>
    </source>
</evidence>
<dbReference type="PANTHER" id="PTHR47064:SF2">
    <property type="entry name" value="SMP-30_GLUCONOLACTONASE_LRE-LIKE REGION DOMAIN-CONTAINING PROTEIN-RELATED"/>
    <property type="match status" value="1"/>
</dbReference>
<dbReference type="Proteomes" id="UP001583177">
    <property type="component" value="Unassembled WGS sequence"/>
</dbReference>
<dbReference type="Pfam" id="PF08450">
    <property type="entry name" value="SGL"/>
    <property type="match status" value="1"/>
</dbReference>
<dbReference type="InterPro" id="IPR013658">
    <property type="entry name" value="SGL"/>
</dbReference>
<protein>
    <recommendedName>
        <fullName evidence="1">SMP-30/Gluconolactonase/LRE-like region domain-containing protein</fullName>
    </recommendedName>
</protein>
<dbReference type="InterPro" id="IPR052988">
    <property type="entry name" value="Oryzine_lactonohydrolase"/>
</dbReference>
<evidence type="ECO:0000259" key="1">
    <source>
        <dbReference type="Pfam" id="PF08450"/>
    </source>
</evidence>
<gene>
    <name evidence="2" type="ORF">Daus18300_011211</name>
</gene>
<sequence length="366" mass="37659">MPGFLKTTALAAIGSRALAELTSTNPDLADFAVYDPSFLDIVGNTASIELIYNATEPLFHEGGIYNATGDTLYVSSNRIPLPIGQADESTSNQTIKLHAVTNVSEGLASSNASSPLSAITLQALDTSVINLPNGGVAHAGSSGILFTAQGSKTAAAGIFRISDPLGAPNASEPVVTSFLGRPFNSPNDVAVNAADGGTIWFTDPSYGSSQGIRGPPSLPNHVYRHDPASNTTRVVADGFQQPNGLAFSADGSALFVTDANADAAANPAGPATIYKFDVVYDAPGTFLANKRVFAFAPEGIPDGIKVDAAGNVWSGTGSGVAVWNEAGDLIGQIAVRGGAANFGFGATEETVFVLGEKLLWRVRLDI</sequence>
<dbReference type="PANTHER" id="PTHR47064">
    <property type="entry name" value="PUTATIVE (AFU_ORTHOLOGUE AFUA_1G08990)-RELATED"/>
    <property type="match status" value="1"/>
</dbReference>
<proteinExistence type="predicted"/>
<dbReference type="EMBL" id="JAWRVE010000133">
    <property type="protein sequence ID" value="KAL1855210.1"/>
    <property type="molecule type" value="Genomic_DNA"/>
</dbReference>
<feature type="domain" description="SMP-30/Gluconolactonase/LRE-like region" evidence="1">
    <location>
        <begin position="169"/>
        <end position="344"/>
    </location>
</feature>
<dbReference type="SUPFAM" id="SSF63829">
    <property type="entry name" value="Calcium-dependent phosphotriesterase"/>
    <property type="match status" value="1"/>
</dbReference>
<dbReference type="InterPro" id="IPR011042">
    <property type="entry name" value="6-blade_b-propeller_TolB-like"/>
</dbReference>
<evidence type="ECO:0000313" key="3">
    <source>
        <dbReference type="Proteomes" id="UP001583177"/>
    </source>
</evidence>
<keyword evidence="3" id="KW-1185">Reference proteome</keyword>
<dbReference type="Gene3D" id="2.120.10.30">
    <property type="entry name" value="TolB, C-terminal domain"/>
    <property type="match status" value="1"/>
</dbReference>
<organism evidence="2 3">
    <name type="scientific">Diaporthe australafricana</name>
    <dbReference type="NCBI Taxonomy" id="127596"/>
    <lineage>
        <taxon>Eukaryota</taxon>
        <taxon>Fungi</taxon>
        <taxon>Dikarya</taxon>
        <taxon>Ascomycota</taxon>
        <taxon>Pezizomycotina</taxon>
        <taxon>Sordariomycetes</taxon>
        <taxon>Sordariomycetidae</taxon>
        <taxon>Diaporthales</taxon>
        <taxon>Diaporthaceae</taxon>
        <taxon>Diaporthe</taxon>
    </lineage>
</organism>